<name>A0AAU9RS34_THLAR</name>
<dbReference type="InterPro" id="IPR011050">
    <property type="entry name" value="Pectin_lyase_fold/virulence"/>
</dbReference>
<evidence type="ECO:0008006" key="11">
    <source>
        <dbReference type="Google" id="ProtNLM"/>
    </source>
</evidence>
<dbReference type="AlphaFoldDB" id="A0AAU9RS34"/>
<evidence type="ECO:0000256" key="3">
    <source>
        <dbReference type="ARBA" id="ARBA00022512"/>
    </source>
</evidence>
<reference evidence="9 10" key="1">
    <citation type="submission" date="2022-03" db="EMBL/GenBank/DDBJ databases">
        <authorList>
            <person name="Nunn A."/>
            <person name="Chopra R."/>
            <person name="Nunn A."/>
            <person name="Contreras Garrido A."/>
        </authorList>
    </citation>
    <scope>NUCLEOTIDE SEQUENCE [LARGE SCALE GENOMIC DNA]</scope>
</reference>
<dbReference type="Proteomes" id="UP000836841">
    <property type="component" value="Unassembled WGS sequence"/>
</dbReference>
<sequence length="69" mass="7467">MKISEVVYENIHGTSTTEVAVKFDCSKAHPCTGIRLQDVKLTYRNQPAKATCDNAGGTAFGYVEPTSCL</sequence>
<accession>A0AAU9RS34</accession>
<keyword evidence="3" id="KW-0134">Cell wall</keyword>
<proteinExistence type="inferred from homology"/>
<evidence type="ECO:0000256" key="7">
    <source>
        <dbReference type="ARBA" id="ARBA00023316"/>
    </source>
</evidence>
<dbReference type="PANTHER" id="PTHR31375">
    <property type="match status" value="1"/>
</dbReference>
<dbReference type="InterPro" id="IPR000743">
    <property type="entry name" value="Glyco_hydro_28"/>
</dbReference>
<evidence type="ECO:0000256" key="1">
    <source>
        <dbReference type="ARBA" id="ARBA00004191"/>
    </source>
</evidence>
<dbReference type="EMBL" id="CAJVSB020000461">
    <property type="protein sequence ID" value="CAH2051019.1"/>
    <property type="molecule type" value="Genomic_DNA"/>
</dbReference>
<evidence type="ECO:0000256" key="5">
    <source>
        <dbReference type="ARBA" id="ARBA00022801"/>
    </source>
</evidence>
<keyword evidence="5 8" id="KW-0378">Hydrolase</keyword>
<dbReference type="GO" id="GO:0071555">
    <property type="term" value="P:cell wall organization"/>
    <property type="evidence" value="ECO:0007669"/>
    <property type="project" value="UniProtKB-KW"/>
</dbReference>
<evidence type="ECO:0000313" key="10">
    <source>
        <dbReference type="Proteomes" id="UP000836841"/>
    </source>
</evidence>
<gene>
    <name evidence="9" type="ORF">TAV2_LOCUS8697</name>
</gene>
<comment type="similarity">
    <text evidence="2 8">Belongs to the glycosyl hydrolase 28 family.</text>
</comment>
<dbReference type="Gene3D" id="2.160.20.10">
    <property type="entry name" value="Single-stranded right-handed beta-helix, Pectin lyase-like"/>
    <property type="match status" value="1"/>
</dbReference>
<dbReference type="InterPro" id="IPR012334">
    <property type="entry name" value="Pectin_lyas_fold"/>
</dbReference>
<evidence type="ECO:0000256" key="8">
    <source>
        <dbReference type="RuleBase" id="RU361169"/>
    </source>
</evidence>
<comment type="subcellular location">
    <subcellularLocation>
        <location evidence="1">Secreted</location>
        <location evidence="1">Cell wall</location>
    </subcellularLocation>
</comment>
<evidence type="ECO:0000313" key="9">
    <source>
        <dbReference type="EMBL" id="CAH2051019.1"/>
    </source>
</evidence>
<keyword evidence="4" id="KW-0964">Secreted</keyword>
<keyword evidence="7" id="KW-0961">Cell wall biogenesis/degradation</keyword>
<dbReference type="GO" id="GO:0004650">
    <property type="term" value="F:polygalacturonase activity"/>
    <property type="evidence" value="ECO:0007669"/>
    <property type="project" value="InterPro"/>
</dbReference>
<organism evidence="9 10">
    <name type="scientific">Thlaspi arvense</name>
    <name type="common">Field penny-cress</name>
    <dbReference type="NCBI Taxonomy" id="13288"/>
    <lineage>
        <taxon>Eukaryota</taxon>
        <taxon>Viridiplantae</taxon>
        <taxon>Streptophyta</taxon>
        <taxon>Embryophyta</taxon>
        <taxon>Tracheophyta</taxon>
        <taxon>Spermatophyta</taxon>
        <taxon>Magnoliopsida</taxon>
        <taxon>eudicotyledons</taxon>
        <taxon>Gunneridae</taxon>
        <taxon>Pentapetalae</taxon>
        <taxon>rosids</taxon>
        <taxon>malvids</taxon>
        <taxon>Brassicales</taxon>
        <taxon>Brassicaceae</taxon>
        <taxon>Thlaspideae</taxon>
        <taxon>Thlaspi</taxon>
    </lineage>
</organism>
<keyword evidence="6 8" id="KW-0326">Glycosidase</keyword>
<dbReference type="SUPFAM" id="SSF51126">
    <property type="entry name" value="Pectin lyase-like"/>
    <property type="match status" value="1"/>
</dbReference>
<dbReference type="GO" id="GO:0005975">
    <property type="term" value="P:carbohydrate metabolic process"/>
    <property type="evidence" value="ECO:0007669"/>
    <property type="project" value="InterPro"/>
</dbReference>
<protein>
    <recommendedName>
        <fullName evidence="11">Polygalacturonase</fullName>
    </recommendedName>
</protein>
<evidence type="ECO:0000256" key="6">
    <source>
        <dbReference type="ARBA" id="ARBA00023295"/>
    </source>
</evidence>
<dbReference type="Pfam" id="PF00295">
    <property type="entry name" value="Glyco_hydro_28"/>
    <property type="match status" value="1"/>
</dbReference>
<comment type="caution">
    <text evidence="9">The sequence shown here is derived from an EMBL/GenBank/DDBJ whole genome shotgun (WGS) entry which is preliminary data.</text>
</comment>
<evidence type="ECO:0000256" key="2">
    <source>
        <dbReference type="ARBA" id="ARBA00008834"/>
    </source>
</evidence>
<keyword evidence="10" id="KW-1185">Reference proteome</keyword>
<evidence type="ECO:0000256" key="4">
    <source>
        <dbReference type="ARBA" id="ARBA00022525"/>
    </source>
</evidence>